<proteinExistence type="predicted"/>
<comment type="caution">
    <text evidence="1">The sequence shown here is derived from an EMBL/GenBank/DDBJ whole genome shotgun (WGS) entry which is preliminary data.</text>
</comment>
<accession>A0ABY1Q5L4</accession>
<name>A0ABY1Q5L4_9SPHN</name>
<dbReference type="Proteomes" id="UP001157910">
    <property type="component" value="Unassembled WGS sequence"/>
</dbReference>
<organism evidence="1 2">
    <name type="scientific">Novosphingobium panipatense</name>
    <dbReference type="NCBI Taxonomy" id="428991"/>
    <lineage>
        <taxon>Bacteria</taxon>
        <taxon>Pseudomonadati</taxon>
        <taxon>Pseudomonadota</taxon>
        <taxon>Alphaproteobacteria</taxon>
        <taxon>Sphingomonadales</taxon>
        <taxon>Sphingomonadaceae</taxon>
        <taxon>Novosphingobium</taxon>
    </lineage>
</organism>
<evidence type="ECO:0000313" key="2">
    <source>
        <dbReference type="Proteomes" id="UP001157910"/>
    </source>
</evidence>
<evidence type="ECO:0000313" key="1">
    <source>
        <dbReference type="EMBL" id="SMP60420.1"/>
    </source>
</evidence>
<dbReference type="RefSeq" id="WP_379511587.1">
    <property type="nucleotide sequence ID" value="NZ_JBHSVT010000001.1"/>
</dbReference>
<dbReference type="EMBL" id="FXUI01000003">
    <property type="protein sequence ID" value="SMP60420.1"/>
    <property type="molecule type" value="Genomic_DNA"/>
</dbReference>
<reference evidence="1 2" key="1">
    <citation type="submission" date="2017-05" db="EMBL/GenBank/DDBJ databases">
        <authorList>
            <person name="Varghese N."/>
            <person name="Submissions S."/>
        </authorList>
    </citation>
    <scope>NUCLEOTIDE SEQUENCE [LARGE SCALE GENOMIC DNA]</scope>
    <source>
        <strain evidence="1 2">SM16</strain>
    </source>
</reference>
<protein>
    <submittedName>
        <fullName evidence="1">Uncharacterized protein</fullName>
    </submittedName>
</protein>
<keyword evidence="2" id="KW-1185">Reference proteome</keyword>
<sequence>MYKRLADGHATNFVQSRPRLADITDWLSSPRREAAILAFRESAYSKKPGRVVKRVSKYVRPAFDVVHLAQWDKVMKAVFAVRLASVRETDVFAMHADEEKVFSERSVIISDLLLLSASNDFSAKISISANISHHTISRLLERGASNPELIEGDVLEILQQARALRDFLSSRSDHSLTKLKDGMTYDLIVPYRDGALILRTLRINAAQQSFFSSPMPVFSVRTYLDKSMLSDRQYARMEGFRLSRDPLISNDDCQHTLAWLKKNAEETDPRRRLVVE</sequence>
<gene>
    <name evidence="1" type="ORF">SAMN06296065_10385</name>
</gene>